<dbReference type="OrthoDB" id="2738625at2"/>
<keyword evidence="2" id="KW-1185">Reference proteome</keyword>
<organism evidence="1 2">
    <name type="scientific">Heyndrickxia shackletonii</name>
    <dbReference type="NCBI Taxonomy" id="157838"/>
    <lineage>
        <taxon>Bacteria</taxon>
        <taxon>Bacillati</taxon>
        <taxon>Bacillota</taxon>
        <taxon>Bacilli</taxon>
        <taxon>Bacillales</taxon>
        <taxon>Bacillaceae</taxon>
        <taxon>Heyndrickxia</taxon>
    </lineage>
</organism>
<proteinExistence type="predicted"/>
<dbReference type="EMBL" id="LJJC01000015">
    <property type="protein sequence ID" value="KQL50841.1"/>
    <property type="molecule type" value="Genomic_DNA"/>
</dbReference>
<dbReference type="AlphaFoldDB" id="A0A0Q3TB88"/>
<evidence type="ECO:0008006" key="3">
    <source>
        <dbReference type="Google" id="ProtNLM"/>
    </source>
</evidence>
<accession>A0A0Q3TB88</accession>
<dbReference type="RefSeq" id="WP_055742451.1">
    <property type="nucleotide sequence ID" value="NZ_JAAIWL010000067.1"/>
</dbReference>
<sequence length="67" mass="7501">MENSNNDGFTVAGTNIDEVKRKNAQSGMSYNEVKEWLARTTGGRGTAIYSDTDVEEVKRTINNMRND</sequence>
<dbReference type="PATRIC" id="fig|157838.3.peg.5464"/>
<reference evidence="1 2" key="1">
    <citation type="submission" date="2015-09" db="EMBL/GenBank/DDBJ databases">
        <title>Genome sequencing project for genomic taxonomy and phylogenomics of Bacillus-like bacteria.</title>
        <authorList>
            <person name="Liu B."/>
            <person name="Wang J."/>
            <person name="Zhu Y."/>
            <person name="Liu G."/>
            <person name="Chen Q."/>
            <person name="Chen Z."/>
            <person name="Lan J."/>
            <person name="Che J."/>
            <person name="Ge C."/>
            <person name="Shi H."/>
            <person name="Pan Z."/>
            <person name="Liu X."/>
        </authorList>
    </citation>
    <scope>NUCLEOTIDE SEQUENCE [LARGE SCALE GENOMIC DNA]</scope>
    <source>
        <strain evidence="1 2">LMG 18435</strain>
    </source>
</reference>
<protein>
    <recommendedName>
        <fullName evidence="3">Gamma-type small acid-soluble spore protein</fullName>
    </recommendedName>
</protein>
<comment type="caution">
    <text evidence="1">The sequence shown here is derived from an EMBL/GenBank/DDBJ whole genome shotgun (WGS) entry which is preliminary data.</text>
</comment>
<name>A0A0Q3TB88_9BACI</name>
<evidence type="ECO:0000313" key="2">
    <source>
        <dbReference type="Proteomes" id="UP000051888"/>
    </source>
</evidence>
<evidence type="ECO:0000313" key="1">
    <source>
        <dbReference type="EMBL" id="KQL50841.1"/>
    </source>
</evidence>
<gene>
    <name evidence="1" type="ORF">AN964_24825</name>
</gene>
<dbReference type="Proteomes" id="UP000051888">
    <property type="component" value="Unassembled WGS sequence"/>
</dbReference>